<feature type="transmembrane region" description="Helical" evidence="1">
    <location>
        <begin position="128"/>
        <end position="149"/>
    </location>
</feature>
<sequence>MNIQFQLVLNNARFMMELLAACVVFLLPLAKRRHFLLRLIPGLLVCLLPAFLYIPATDLTLIVTKYLPLLALAAVLVFFCCDVSFYDAVYCVLCAYASQHFAYALLIVCSYSTDFYKNIWYSNWLSPVYLLCYGGTYLLFYFLFARVLPEGGRYQAGAKQSMLSVVLVLPFAMVFSLVSKLWFYQEGGRVFLICQFYAMLCCFFVLWVQVGSRRRDRLQEELAVQRQLFLKQKKQYELSRENIALINRKCHDLKHQVAALRTVRDETEREASLREIERSVMIYDSIVKTGNEVLDTVLTEKSLLCEKEHITMTCVADGSKLGFMDAVDLYTIFGNALDNAIESALTIPDPERRVIAVTVYTRSSLLLIQLENYYEGSLTFADGLPVTTKEHNGYHGYGMKSIRFTAEKYGGVVTVNTEDNLFILRVSIPMA</sequence>
<feature type="transmembrane region" description="Helical" evidence="1">
    <location>
        <begin position="62"/>
        <end position="81"/>
    </location>
</feature>
<feature type="transmembrane region" description="Helical" evidence="1">
    <location>
        <begin position="161"/>
        <end position="184"/>
    </location>
</feature>
<accession>A6NZE8</accession>
<dbReference type="CDD" id="cd16935">
    <property type="entry name" value="HATPase_AgrC-ComD-like"/>
    <property type="match status" value="1"/>
</dbReference>
<dbReference type="OrthoDB" id="9813149at2"/>
<dbReference type="PANTHER" id="PTHR40448:SF1">
    <property type="entry name" value="TWO-COMPONENT SENSOR HISTIDINE KINASE"/>
    <property type="match status" value="1"/>
</dbReference>
<evidence type="ECO:0000313" key="4">
    <source>
        <dbReference type="Proteomes" id="UP000003639"/>
    </source>
</evidence>
<dbReference type="GO" id="GO:0016301">
    <property type="term" value="F:kinase activity"/>
    <property type="evidence" value="ECO:0007669"/>
    <property type="project" value="UniProtKB-KW"/>
</dbReference>
<keyword evidence="3" id="KW-0808">Transferase</keyword>
<dbReference type="Pfam" id="PF14501">
    <property type="entry name" value="HATPase_c_5"/>
    <property type="match status" value="1"/>
</dbReference>
<feature type="transmembrane region" description="Helical" evidence="1">
    <location>
        <begin position="12"/>
        <end position="29"/>
    </location>
</feature>
<dbReference type="SUPFAM" id="SSF55874">
    <property type="entry name" value="ATPase domain of HSP90 chaperone/DNA topoisomerase II/histidine kinase"/>
    <property type="match status" value="1"/>
</dbReference>
<feature type="transmembrane region" description="Helical" evidence="1">
    <location>
        <begin position="88"/>
        <end position="108"/>
    </location>
</feature>
<organism evidence="3 4">
    <name type="scientific">Pseudoflavonifractor capillosus ATCC 29799</name>
    <dbReference type="NCBI Taxonomy" id="411467"/>
    <lineage>
        <taxon>Bacteria</taxon>
        <taxon>Bacillati</taxon>
        <taxon>Bacillota</taxon>
        <taxon>Clostridia</taxon>
        <taxon>Eubacteriales</taxon>
        <taxon>Oscillospiraceae</taxon>
        <taxon>Pseudoflavonifractor</taxon>
    </lineage>
</organism>
<evidence type="ECO:0000313" key="3">
    <source>
        <dbReference type="EMBL" id="EDM98797.1"/>
    </source>
</evidence>
<dbReference type="EMBL" id="AAXG02000032">
    <property type="protein sequence ID" value="EDM98797.1"/>
    <property type="molecule type" value="Genomic_DNA"/>
</dbReference>
<reference evidence="3 4" key="1">
    <citation type="submission" date="2007-04" db="EMBL/GenBank/DDBJ databases">
        <authorList>
            <person name="Fulton L."/>
            <person name="Clifton S."/>
            <person name="Fulton B."/>
            <person name="Xu J."/>
            <person name="Minx P."/>
            <person name="Pepin K.H."/>
            <person name="Johnson M."/>
            <person name="Thiruvilangam P."/>
            <person name="Bhonagiri V."/>
            <person name="Nash W.E."/>
            <person name="Mardis E.R."/>
            <person name="Wilson R.K."/>
        </authorList>
    </citation>
    <scope>NUCLEOTIDE SEQUENCE [LARGE SCALE GENOMIC DNA]</scope>
    <source>
        <strain evidence="3 4">ATCC 29799</strain>
    </source>
</reference>
<comment type="caution">
    <text evidence="3">The sequence shown here is derived from an EMBL/GenBank/DDBJ whole genome shotgun (WGS) entry which is preliminary data.</text>
</comment>
<reference evidence="3 4" key="2">
    <citation type="submission" date="2007-06" db="EMBL/GenBank/DDBJ databases">
        <title>Draft genome sequence of Pseudoflavonifractor capillosus ATCC 29799.</title>
        <authorList>
            <person name="Sudarsanam P."/>
            <person name="Ley R."/>
            <person name="Guruge J."/>
            <person name="Turnbaugh P.J."/>
            <person name="Mahowald M."/>
            <person name="Liep D."/>
            <person name="Gordon J."/>
        </authorList>
    </citation>
    <scope>NUCLEOTIDE SEQUENCE [LARGE SCALE GENOMIC DNA]</scope>
    <source>
        <strain evidence="3 4">ATCC 29799</strain>
    </source>
</reference>
<dbReference type="InterPro" id="IPR036890">
    <property type="entry name" value="HATPase_C_sf"/>
</dbReference>
<name>A6NZE8_9FIRM</name>
<protein>
    <submittedName>
        <fullName evidence="3">ATPase/histidine kinase/DNA gyrase B/HSP90 domain protein</fullName>
    </submittedName>
</protein>
<feature type="domain" description="Sensor histidine kinase NatK-like C-terminal" evidence="2">
    <location>
        <begin position="324"/>
        <end position="429"/>
    </location>
</feature>
<gene>
    <name evidence="3" type="ORF">BACCAP_03599</name>
</gene>
<feature type="transmembrane region" description="Helical" evidence="1">
    <location>
        <begin position="36"/>
        <end position="56"/>
    </location>
</feature>
<feature type="transmembrane region" description="Helical" evidence="1">
    <location>
        <begin position="190"/>
        <end position="208"/>
    </location>
</feature>
<dbReference type="Proteomes" id="UP000003639">
    <property type="component" value="Unassembled WGS sequence"/>
</dbReference>
<keyword evidence="3" id="KW-0418">Kinase</keyword>
<dbReference type="Gene3D" id="3.30.565.10">
    <property type="entry name" value="Histidine kinase-like ATPase, C-terminal domain"/>
    <property type="match status" value="1"/>
</dbReference>
<evidence type="ECO:0000259" key="2">
    <source>
        <dbReference type="Pfam" id="PF14501"/>
    </source>
</evidence>
<dbReference type="eggNOG" id="COG3290">
    <property type="taxonomic scope" value="Bacteria"/>
</dbReference>
<keyword evidence="1" id="KW-0472">Membrane</keyword>
<dbReference type="GO" id="GO:0042802">
    <property type="term" value="F:identical protein binding"/>
    <property type="evidence" value="ECO:0007669"/>
    <property type="project" value="TreeGrafter"/>
</dbReference>
<keyword evidence="1" id="KW-1133">Transmembrane helix</keyword>
<dbReference type="AlphaFoldDB" id="A6NZE8"/>
<keyword evidence="4" id="KW-1185">Reference proteome</keyword>
<evidence type="ECO:0000256" key="1">
    <source>
        <dbReference type="SAM" id="Phobius"/>
    </source>
</evidence>
<dbReference type="STRING" id="411467.BACCAP_03599"/>
<dbReference type="RefSeq" id="WP_006574103.1">
    <property type="nucleotide sequence ID" value="NZ_AAXG02000032.1"/>
</dbReference>
<dbReference type="InterPro" id="IPR032834">
    <property type="entry name" value="NatK-like_C"/>
</dbReference>
<keyword evidence="1" id="KW-0812">Transmembrane</keyword>
<proteinExistence type="predicted"/>
<dbReference type="PANTHER" id="PTHR40448">
    <property type="entry name" value="TWO-COMPONENT SENSOR HISTIDINE KINASE"/>
    <property type="match status" value="1"/>
</dbReference>